<keyword evidence="4" id="KW-1185">Reference proteome</keyword>
<feature type="transmembrane region" description="Helical" evidence="2">
    <location>
        <begin position="133"/>
        <end position="159"/>
    </location>
</feature>
<protein>
    <submittedName>
        <fullName evidence="3">Uncharacterized protein</fullName>
    </submittedName>
</protein>
<gene>
    <name evidence="3" type="ORF">NCTC12967_00485</name>
</gene>
<organism evidence="3 4">
    <name type="scientific">Arachnia propionica</name>
    <dbReference type="NCBI Taxonomy" id="1750"/>
    <lineage>
        <taxon>Bacteria</taxon>
        <taxon>Bacillati</taxon>
        <taxon>Actinomycetota</taxon>
        <taxon>Actinomycetes</taxon>
        <taxon>Propionibacteriales</taxon>
        <taxon>Propionibacteriaceae</taxon>
        <taxon>Arachnia</taxon>
    </lineage>
</organism>
<feature type="transmembrane region" description="Helical" evidence="2">
    <location>
        <begin position="97"/>
        <end position="121"/>
    </location>
</feature>
<feature type="region of interest" description="Disordered" evidence="1">
    <location>
        <begin position="1"/>
        <end position="69"/>
    </location>
</feature>
<feature type="compositionally biased region" description="Polar residues" evidence="1">
    <location>
        <begin position="42"/>
        <end position="69"/>
    </location>
</feature>
<feature type="compositionally biased region" description="Polar residues" evidence="1">
    <location>
        <begin position="1"/>
        <end position="11"/>
    </location>
</feature>
<evidence type="ECO:0000256" key="1">
    <source>
        <dbReference type="SAM" id="MobiDB-lite"/>
    </source>
</evidence>
<reference evidence="3 4" key="1">
    <citation type="submission" date="2018-12" db="EMBL/GenBank/DDBJ databases">
        <authorList>
            <consortium name="Pathogen Informatics"/>
        </authorList>
    </citation>
    <scope>NUCLEOTIDE SEQUENCE [LARGE SCALE GENOMIC DNA]</scope>
    <source>
        <strain evidence="3 4">NCTC12967</strain>
    </source>
</reference>
<dbReference type="AlphaFoldDB" id="A0A3S4Y5K1"/>
<evidence type="ECO:0000313" key="3">
    <source>
        <dbReference type="EMBL" id="VEH69221.1"/>
    </source>
</evidence>
<keyword evidence="2" id="KW-0472">Membrane</keyword>
<dbReference type="Proteomes" id="UP000273044">
    <property type="component" value="Chromosome"/>
</dbReference>
<name>A0A3S4Y5K1_9ACTN</name>
<dbReference type="EMBL" id="LR134406">
    <property type="protein sequence ID" value="VEH69221.1"/>
    <property type="molecule type" value="Genomic_DNA"/>
</dbReference>
<evidence type="ECO:0000313" key="4">
    <source>
        <dbReference type="Proteomes" id="UP000273044"/>
    </source>
</evidence>
<evidence type="ECO:0000256" key="2">
    <source>
        <dbReference type="SAM" id="Phobius"/>
    </source>
</evidence>
<keyword evidence="2" id="KW-0812">Transmembrane</keyword>
<accession>A0A3S4Y5K1</accession>
<keyword evidence="2" id="KW-1133">Transmembrane helix</keyword>
<sequence length="164" mass="17416">MNQSSQNTNPTKPEPSGSGTPDFMLGESTSQVGEASEPVGASTGSAGATTEQSCQTDEAATSNRYLYAPEQSSSRYDPYAAGQFPSQRWEDPNSDSVASWVGVVLLMVIPLVNLITVLVMAFSSSFSRAKQNFARAILLVIGILIGVMFLIGLTSGALFRVVQR</sequence>
<proteinExistence type="predicted"/>